<keyword evidence="7" id="KW-0408">Iron</keyword>
<keyword evidence="9 13" id="KW-0472">Membrane</keyword>
<evidence type="ECO:0000256" key="6">
    <source>
        <dbReference type="ARBA" id="ARBA00023002"/>
    </source>
</evidence>
<evidence type="ECO:0000256" key="9">
    <source>
        <dbReference type="ARBA" id="ARBA00023136"/>
    </source>
</evidence>
<dbReference type="EMBL" id="BAAAYX010000013">
    <property type="protein sequence ID" value="GAA3708401.1"/>
    <property type="molecule type" value="Genomic_DNA"/>
</dbReference>
<evidence type="ECO:0000313" key="15">
    <source>
        <dbReference type="Proteomes" id="UP001500051"/>
    </source>
</evidence>
<proteinExistence type="predicted"/>
<keyword evidence="6" id="KW-0560">Oxidoreductase</keyword>
<evidence type="ECO:0000256" key="4">
    <source>
        <dbReference type="ARBA" id="ARBA00022723"/>
    </source>
</evidence>
<keyword evidence="5 13" id="KW-1133">Transmembrane helix</keyword>
<feature type="transmembrane region" description="Helical" evidence="13">
    <location>
        <begin position="269"/>
        <end position="291"/>
    </location>
</feature>
<keyword evidence="15" id="KW-1185">Reference proteome</keyword>
<evidence type="ECO:0000256" key="11">
    <source>
        <dbReference type="ARBA" id="ARBA00023444"/>
    </source>
</evidence>
<feature type="transmembrane region" description="Helical" evidence="13">
    <location>
        <begin position="28"/>
        <end position="50"/>
    </location>
</feature>
<keyword evidence="8" id="KW-0350">Heme biosynthesis</keyword>
<dbReference type="InterPro" id="IPR050450">
    <property type="entry name" value="COX15/CtaA_HemeA_synthase"/>
</dbReference>
<evidence type="ECO:0000256" key="8">
    <source>
        <dbReference type="ARBA" id="ARBA00023133"/>
    </source>
</evidence>
<organism evidence="14 15">
    <name type="scientific">Microlunatus aurantiacus</name>
    <dbReference type="NCBI Taxonomy" id="446786"/>
    <lineage>
        <taxon>Bacteria</taxon>
        <taxon>Bacillati</taxon>
        <taxon>Actinomycetota</taxon>
        <taxon>Actinomycetes</taxon>
        <taxon>Propionibacteriales</taxon>
        <taxon>Propionibacteriaceae</taxon>
        <taxon>Microlunatus</taxon>
    </lineage>
</organism>
<evidence type="ECO:0000313" key="14">
    <source>
        <dbReference type="EMBL" id="GAA3708401.1"/>
    </source>
</evidence>
<keyword evidence="3 13" id="KW-0812">Transmembrane</keyword>
<dbReference type="Pfam" id="PF02628">
    <property type="entry name" value="COX15-CtaA"/>
    <property type="match status" value="1"/>
</dbReference>
<dbReference type="Proteomes" id="UP001500051">
    <property type="component" value="Unassembled WGS sequence"/>
</dbReference>
<keyword evidence="10" id="KW-1015">Disulfide bond</keyword>
<dbReference type="InterPro" id="IPR003780">
    <property type="entry name" value="COX15/CtaA_fam"/>
</dbReference>
<reference evidence="15" key="1">
    <citation type="journal article" date="2019" name="Int. J. Syst. Evol. Microbiol.">
        <title>The Global Catalogue of Microorganisms (GCM) 10K type strain sequencing project: providing services to taxonomists for standard genome sequencing and annotation.</title>
        <authorList>
            <consortium name="The Broad Institute Genomics Platform"/>
            <consortium name="The Broad Institute Genome Sequencing Center for Infectious Disease"/>
            <person name="Wu L."/>
            <person name="Ma J."/>
        </authorList>
    </citation>
    <scope>NUCLEOTIDE SEQUENCE [LARGE SCALE GENOMIC DNA]</scope>
    <source>
        <strain evidence="15">JCM 16548</strain>
    </source>
</reference>
<gene>
    <name evidence="14" type="ORF">GCM10022204_28030</name>
</gene>
<feature type="transmembrane region" description="Helical" evidence="13">
    <location>
        <begin position="176"/>
        <end position="195"/>
    </location>
</feature>
<name>A0ABP7DRA1_9ACTN</name>
<comment type="caution">
    <text evidence="14">The sequence shown here is derived from an EMBL/GenBank/DDBJ whole genome shotgun (WGS) entry which is preliminary data.</text>
</comment>
<feature type="region of interest" description="Disordered" evidence="12">
    <location>
        <begin position="307"/>
        <end position="332"/>
    </location>
</feature>
<accession>A0ABP7DRA1</accession>
<feature type="transmembrane region" description="Helical" evidence="13">
    <location>
        <begin position="84"/>
        <end position="102"/>
    </location>
</feature>
<evidence type="ECO:0000256" key="12">
    <source>
        <dbReference type="SAM" id="MobiDB-lite"/>
    </source>
</evidence>
<evidence type="ECO:0000256" key="2">
    <source>
        <dbReference type="ARBA" id="ARBA00022475"/>
    </source>
</evidence>
<evidence type="ECO:0000256" key="3">
    <source>
        <dbReference type="ARBA" id="ARBA00022692"/>
    </source>
</evidence>
<feature type="compositionally biased region" description="Polar residues" evidence="12">
    <location>
        <begin position="323"/>
        <end position="332"/>
    </location>
</feature>
<keyword evidence="2" id="KW-1003">Cell membrane</keyword>
<keyword evidence="4" id="KW-0479">Metal-binding</keyword>
<sequence>MDLMTAPPRSPATGVLRLVTGETALRRWAIASLVANILIVVTGGVVRLTASGLGCPTWPRCTDDAYIAHPELGLHGAIEFGNRLLTFVLIVIAVLTWVTAMRTSLRPRRGSRRVATAMALGIPAQGIIGGITVLTQLNPFVVALHFLLSMVLITLSVWLVRAAFRWDRRPVRPLTAGVVTFTFLAMWVAVWLGTMTTGSGPHAGDLDARRTGWDIVLIAHVHAYAVYAAIAGTVVALWLARSRAVWLLLGVEVIQAAIGLSQYHLGLPIGLVGLHLLGAALSIAAVANLRFSVRAVSPAARPLQPLDTAAAGSVDRQTRRPSDQASGRQGDR</sequence>
<comment type="pathway">
    <text evidence="11">Porphyrin-containing compound metabolism.</text>
</comment>
<evidence type="ECO:0000256" key="10">
    <source>
        <dbReference type="ARBA" id="ARBA00023157"/>
    </source>
</evidence>
<comment type="subcellular location">
    <subcellularLocation>
        <location evidence="1">Membrane</location>
        <topology evidence="1">Multi-pass membrane protein</topology>
    </subcellularLocation>
</comment>
<dbReference type="PANTHER" id="PTHR35457:SF1">
    <property type="entry name" value="HEME A SYNTHASE"/>
    <property type="match status" value="1"/>
</dbReference>
<evidence type="ECO:0000256" key="1">
    <source>
        <dbReference type="ARBA" id="ARBA00004141"/>
    </source>
</evidence>
<evidence type="ECO:0000256" key="5">
    <source>
        <dbReference type="ARBA" id="ARBA00022989"/>
    </source>
</evidence>
<protein>
    <submittedName>
        <fullName evidence="14">COX15/CtaA family protein</fullName>
    </submittedName>
</protein>
<evidence type="ECO:0000256" key="13">
    <source>
        <dbReference type="SAM" id="Phobius"/>
    </source>
</evidence>
<feature type="transmembrane region" description="Helical" evidence="13">
    <location>
        <begin position="114"/>
        <end position="134"/>
    </location>
</feature>
<dbReference type="PANTHER" id="PTHR35457">
    <property type="entry name" value="HEME A SYNTHASE"/>
    <property type="match status" value="1"/>
</dbReference>
<feature type="transmembrane region" description="Helical" evidence="13">
    <location>
        <begin position="245"/>
        <end position="263"/>
    </location>
</feature>
<feature type="transmembrane region" description="Helical" evidence="13">
    <location>
        <begin position="140"/>
        <end position="164"/>
    </location>
</feature>
<feature type="transmembrane region" description="Helical" evidence="13">
    <location>
        <begin position="215"/>
        <end position="238"/>
    </location>
</feature>
<evidence type="ECO:0000256" key="7">
    <source>
        <dbReference type="ARBA" id="ARBA00023004"/>
    </source>
</evidence>